<comment type="caution">
    <text evidence="1">The sequence shown here is derived from an EMBL/GenBank/DDBJ whole genome shotgun (WGS) entry which is preliminary data.</text>
</comment>
<evidence type="ECO:0000313" key="1">
    <source>
        <dbReference type="EMBL" id="NUB91098.1"/>
    </source>
</evidence>
<protein>
    <recommendedName>
        <fullName evidence="3">DUF932 domain-containing protein</fullName>
    </recommendedName>
</protein>
<dbReference type="AlphaFoldDB" id="A0A8J8GKT8"/>
<dbReference type="Proteomes" id="UP000728647">
    <property type="component" value="Unassembled WGS sequence"/>
</dbReference>
<dbReference type="RefSeq" id="WP_174701766.1">
    <property type="nucleotide sequence ID" value="NZ_JABURA010000001.1"/>
</dbReference>
<gene>
    <name evidence="1" type="ORF">HT576_08700</name>
</gene>
<reference evidence="1" key="1">
    <citation type="submission" date="2020-06" db="EMBL/GenBank/DDBJ databases">
        <title>Haloterrigena sp. nov., an extremely halophilic archaeon isolated from a saline sediment.</title>
        <authorList>
            <person name="Liu B.-B."/>
        </authorList>
    </citation>
    <scope>NUCLEOTIDE SEQUENCE</scope>
    <source>
        <strain evidence="1">SYSU A121-1</strain>
    </source>
</reference>
<dbReference type="EMBL" id="JABURA010000001">
    <property type="protein sequence ID" value="NUB91098.1"/>
    <property type="molecule type" value="Genomic_DNA"/>
</dbReference>
<evidence type="ECO:0000313" key="2">
    <source>
        <dbReference type="Proteomes" id="UP000728647"/>
    </source>
</evidence>
<evidence type="ECO:0008006" key="3">
    <source>
        <dbReference type="Google" id="ProtNLM"/>
    </source>
</evidence>
<name>A0A8J8GKT8_9EURY</name>
<organism evidence="1 2">
    <name type="scientific">Haloterrigena gelatinilytica</name>
    <dbReference type="NCBI Taxonomy" id="2741724"/>
    <lineage>
        <taxon>Archaea</taxon>
        <taxon>Methanobacteriati</taxon>
        <taxon>Methanobacteriota</taxon>
        <taxon>Stenosarchaea group</taxon>
        <taxon>Halobacteria</taxon>
        <taxon>Halobacteriales</taxon>
        <taxon>Natrialbaceae</taxon>
        <taxon>Haloterrigena</taxon>
    </lineage>
</organism>
<sequence>MLSQQLYLFDDLDELYETADSLPEADRFDVYAHRPTDDPDGDDPGDWEQLGYRDSLWIEDNAVGDVSSNPEFYRVHDYGDIVEAVGAALEQYDDTVHPKGHARLSESGHKMTVHADFEGIEAEPVEGDVIDMGLKVRSAHTGYHGTKYDAMGERQICSNGMMAPVSELQFEQTHGEPLNYGLAQHAVDSIIEGTDVVEDRLQRATEYEFLSDDEAMLVLFDLGLDAYLEDPVDLAEDALNAEKNREDQPPTLYDTYNAATRLITHEVELSGDDRDYALEQAGNLLDRHGSLPDTTDLGREAVENRIDDHTRGDAPDPYWDGEEETLHDLLHQYGED</sequence>
<proteinExistence type="predicted"/>
<accession>A0A8J8GKT8</accession>
<dbReference type="OrthoDB" id="263723at2157"/>